<accession>A0ABP9MAI7</accession>
<gene>
    <name evidence="1" type="ORF">GCM10023210_18110</name>
</gene>
<name>A0ABP9MAI7_9FLAO</name>
<evidence type="ECO:0000313" key="1">
    <source>
        <dbReference type="EMBL" id="GAA5091117.1"/>
    </source>
</evidence>
<proteinExistence type="predicted"/>
<protein>
    <recommendedName>
        <fullName evidence="3">Lipoprotein</fullName>
    </recommendedName>
</protein>
<comment type="caution">
    <text evidence="1">The sequence shown here is derived from an EMBL/GenBank/DDBJ whole genome shotgun (WGS) entry which is preliminary data.</text>
</comment>
<sequence length="165" mass="19736">MRFPLFLLISFLIFSCKERPELKMNIKTVKINLNRNNNQYLKKYHPEKIGQEVEIQFIKNKKNNKSYGIMSCSYTSNFVLDNTNFSFEGFNCDSNFPVSIELKKNTSEKYKLLVIKNPNSKSNYFKIGYKKIIFPDKSNSFESYWEKIENKKYEILWSEPIKFEN</sequence>
<dbReference type="EMBL" id="BAABHX010000003">
    <property type="protein sequence ID" value="GAA5091117.1"/>
    <property type="molecule type" value="Genomic_DNA"/>
</dbReference>
<keyword evidence="2" id="KW-1185">Reference proteome</keyword>
<organism evidence="1 2">
    <name type="scientific">Chryseobacterium ginsengisoli</name>
    <dbReference type="NCBI Taxonomy" id="363853"/>
    <lineage>
        <taxon>Bacteria</taxon>
        <taxon>Pseudomonadati</taxon>
        <taxon>Bacteroidota</taxon>
        <taxon>Flavobacteriia</taxon>
        <taxon>Flavobacteriales</taxon>
        <taxon>Weeksellaceae</taxon>
        <taxon>Chryseobacterium group</taxon>
        <taxon>Chryseobacterium</taxon>
    </lineage>
</organism>
<evidence type="ECO:0000313" key="2">
    <source>
        <dbReference type="Proteomes" id="UP001500353"/>
    </source>
</evidence>
<evidence type="ECO:0008006" key="3">
    <source>
        <dbReference type="Google" id="ProtNLM"/>
    </source>
</evidence>
<reference evidence="2" key="1">
    <citation type="journal article" date="2019" name="Int. J. Syst. Evol. Microbiol.">
        <title>The Global Catalogue of Microorganisms (GCM) 10K type strain sequencing project: providing services to taxonomists for standard genome sequencing and annotation.</title>
        <authorList>
            <consortium name="The Broad Institute Genomics Platform"/>
            <consortium name="The Broad Institute Genome Sequencing Center for Infectious Disease"/>
            <person name="Wu L."/>
            <person name="Ma J."/>
        </authorList>
    </citation>
    <scope>NUCLEOTIDE SEQUENCE [LARGE SCALE GENOMIC DNA]</scope>
    <source>
        <strain evidence="2">JCM 18019</strain>
    </source>
</reference>
<dbReference type="Proteomes" id="UP001500353">
    <property type="component" value="Unassembled WGS sequence"/>
</dbReference>
<dbReference type="RefSeq" id="WP_345202703.1">
    <property type="nucleotide sequence ID" value="NZ_BAABHX010000003.1"/>
</dbReference>
<dbReference type="PROSITE" id="PS51257">
    <property type="entry name" value="PROKAR_LIPOPROTEIN"/>
    <property type="match status" value="1"/>
</dbReference>